<dbReference type="EMBL" id="FODS01000024">
    <property type="protein sequence ID" value="SEP08865.1"/>
    <property type="molecule type" value="Genomic_DNA"/>
</dbReference>
<dbReference type="GO" id="GO:0016757">
    <property type="term" value="F:glycosyltransferase activity"/>
    <property type="evidence" value="ECO:0007669"/>
    <property type="project" value="UniProtKB-KW"/>
</dbReference>
<keyword evidence="6" id="KW-1185">Reference proteome</keyword>
<keyword evidence="2" id="KW-0328">Glycosyltransferase</keyword>
<dbReference type="RefSeq" id="WP_093119911.1">
    <property type="nucleotide sequence ID" value="NZ_FODS01000024.1"/>
</dbReference>
<sequence length="310" mass="33098">MSQPLPPVTILLCTANGARFLPAQLASLLEQSHADWSLWISDDGSTDGSRAIAEAFRDTHATTRDIRLIDGPRQGAAANFMSLLCHPDLPGGLVALCDQDDVWHPDKLERAARRLAAAPRERPALYGAQSVHVDEALRPIGASRPPRRAPRFANALTQNIVSGHSAAMNGAALSLVRAAGPPAGIAYHDWWLYQLISGAGGAVLIDEARVLLYRQHAVNVLGAHRGARTRLRRLAMVFGGEYGRWIDAQSAALGQAGALLTAENRAILASLRAGLGRGPLGLPHLMRAGVHRQSRAGTALFYLAATLGRI</sequence>
<dbReference type="STRING" id="569882.SAMN04490248_1246"/>
<reference evidence="5 6" key="1">
    <citation type="submission" date="2016-10" db="EMBL/GenBank/DDBJ databases">
        <authorList>
            <person name="de Groot N.N."/>
        </authorList>
    </citation>
    <scope>NUCLEOTIDE SEQUENCE [LARGE SCALE GENOMIC DNA]</scope>
    <source>
        <strain evidence="5 6">DSM 27842</strain>
    </source>
</reference>
<accession>A0A1H8V0E1</accession>
<gene>
    <name evidence="5" type="ORF">SAMN04490248_1246</name>
</gene>
<dbReference type="Proteomes" id="UP000198893">
    <property type="component" value="Unassembled WGS sequence"/>
</dbReference>
<dbReference type="PANTHER" id="PTHR43685">
    <property type="entry name" value="GLYCOSYLTRANSFERASE"/>
    <property type="match status" value="1"/>
</dbReference>
<organism evidence="5 6">
    <name type="scientific">Salinihabitans flavidus</name>
    <dbReference type="NCBI Taxonomy" id="569882"/>
    <lineage>
        <taxon>Bacteria</taxon>
        <taxon>Pseudomonadati</taxon>
        <taxon>Pseudomonadota</taxon>
        <taxon>Alphaproteobacteria</taxon>
        <taxon>Rhodobacterales</taxon>
        <taxon>Roseobacteraceae</taxon>
        <taxon>Salinihabitans</taxon>
    </lineage>
</organism>
<comment type="similarity">
    <text evidence="1">Belongs to the glycosyltransferase 2 family.</text>
</comment>
<proteinExistence type="inferred from homology"/>
<evidence type="ECO:0000256" key="2">
    <source>
        <dbReference type="ARBA" id="ARBA00022676"/>
    </source>
</evidence>
<evidence type="ECO:0000313" key="6">
    <source>
        <dbReference type="Proteomes" id="UP000198893"/>
    </source>
</evidence>
<dbReference type="InterPro" id="IPR029044">
    <property type="entry name" value="Nucleotide-diphossugar_trans"/>
</dbReference>
<dbReference type="SUPFAM" id="SSF53448">
    <property type="entry name" value="Nucleotide-diphospho-sugar transferases"/>
    <property type="match status" value="1"/>
</dbReference>
<evidence type="ECO:0000256" key="1">
    <source>
        <dbReference type="ARBA" id="ARBA00006739"/>
    </source>
</evidence>
<name>A0A1H8V0E1_9RHOB</name>
<evidence type="ECO:0000256" key="3">
    <source>
        <dbReference type="ARBA" id="ARBA00022679"/>
    </source>
</evidence>
<dbReference type="Pfam" id="PF00535">
    <property type="entry name" value="Glycos_transf_2"/>
    <property type="match status" value="1"/>
</dbReference>
<evidence type="ECO:0000313" key="5">
    <source>
        <dbReference type="EMBL" id="SEP08865.1"/>
    </source>
</evidence>
<protein>
    <submittedName>
        <fullName evidence="5">Glycosyltransferase involved in cell wall bisynthesis</fullName>
    </submittedName>
</protein>
<feature type="domain" description="Glycosyltransferase 2-like" evidence="4">
    <location>
        <begin position="9"/>
        <end position="119"/>
    </location>
</feature>
<evidence type="ECO:0000259" key="4">
    <source>
        <dbReference type="Pfam" id="PF00535"/>
    </source>
</evidence>
<keyword evidence="3 5" id="KW-0808">Transferase</keyword>
<dbReference type="Gene3D" id="3.90.550.10">
    <property type="entry name" value="Spore Coat Polysaccharide Biosynthesis Protein SpsA, Chain A"/>
    <property type="match status" value="1"/>
</dbReference>
<dbReference type="AlphaFoldDB" id="A0A1H8V0E1"/>
<dbReference type="OrthoDB" id="9802649at2"/>
<dbReference type="InterPro" id="IPR001173">
    <property type="entry name" value="Glyco_trans_2-like"/>
</dbReference>
<dbReference type="PANTHER" id="PTHR43685:SF5">
    <property type="entry name" value="GLYCOSYLTRANSFERASE EPSE-RELATED"/>
    <property type="match status" value="1"/>
</dbReference>
<dbReference type="InterPro" id="IPR050834">
    <property type="entry name" value="Glycosyltransf_2"/>
</dbReference>